<dbReference type="GO" id="GO:0004553">
    <property type="term" value="F:hydrolase activity, hydrolyzing O-glycosyl compounds"/>
    <property type="evidence" value="ECO:0007669"/>
    <property type="project" value="InterPro"/>
</dbReference>
<sequence>TFLLLLAAPLARSQNLDSLLNNKRVYQTENIGVKPLPKIDGILDDEIWGLGEWQGDFTQQQPVGGTHGSEKTYVKVLYDYSNLFVAIVCHDKEPDLIRDIFDRRDALSGDMTGIAIDSYYDKRTAFEFNLSAAGQKMDIKHSGDYQWDFNWNAVWDGATSKNDTAWVAEMKVPFSQIRYADQKEHIWGMHVWRWIERRMEEDQWQFIPREAPAMVYLFGELKGVEEIRSSRQVELLPYVLTSYENYTEGEGKDAFKFNGGIDAKVGIS</sequence>
<feature type="non-terminal residue" evidence="2">
    <location>
        <position position="268"/>
    </location>
</feature>
<comment type="caution">
    <text evidence="2">The sequence shown here is derived from an EMBL/GenBank/DDBJ whole genome shotgun (WGS) entry which is preliminary data.</text>
</comment>
<feature type="domain" description="Carbohydrate-binding" evidence="1">
    <location>
        <begin position="39"/>
        <end position="189"/>
    </location>
</feature>
<accession>X1BYL9</accession>
<dbReference type="SUPFAM" id="SSF49344">
    <property type="entry name" value="CBD9-like"/>
    <property type="match status" value="1"/>
</dbReference>
<gene>
    <name evidence="2" type="ORF">S01H4_51512</name>
</gene>
<organism evidence="2">
    <name type="scientific">marine sediment metagenome</name>
    <dbReference type="NCBI Taxonomy" id="412755"/>
    <lineage>
        <taxon>unclassified sequences</taxon>
        <taxon>metagenomes</taxon>
        <taxon>ecological metagenomes</taxon>
    </lineage>
</organism>
<dbReference type="GO" id="GO:0016052">
    <property type="term" value="P:carbohydrate catabolic process"/>
    <property type="evidence" value="ECO:0007669"/>
    <property type="project" value="InterPro"/>
</dbReference>
<feature type="non-terminal residue" evidence="2">
    <location>
        <position position="1"/>
    </location>
</feature>
<protein>
    <recommendedName>
        <fullName evidence="1">Carbohydrate-binding domain-containing protein</fullName>
    </recommendedName>
</protein>
<dbReference type="InterPro" id="IPR010502">
    <property type="entry name" value="Carb-bd_dom_fam9"/>
</dbReference>
<dbReference type="GO" id="GO:0030246">
    <property type="term" value="F:carbohydrate binding"/>
    <property type="evidence" value="ECO:0007669"/>
    <property type="project" value="InterPro"/>
</dbReference>
<name>X1BYL9_9ZZZZ</name>
<dbReference type="Gene3D" id="2.60.40.1190">
    <property type="match status" value="1"/>
</dbReference>
<evidence type="ECO:0000313" key="2">
    <source>
        <dbReference type="EMBL" id="GAH00082.1"/>
    </source>
</evidence>
<evidence type="ECO:0000259" key="1">
    <source>
        <dbReference type="Pfam" id="PF06452"/>
    </source>
</evidence>
<dbReference type="Pfam" id="PF06452">
    <property type="entry name" value="CBM9_1"/>
    <property type="match status" value="1"/>
</dbReference>
<dbReference type="CDD" id="cd09618">
    <property type="entry name" value="CBM9_like_2"/>
    <property type="match status" value="1"/>
</dbReference>
<dbReference type="AlphaFoldDB" id="X1BYL9"/>
<proteinExistence type="predicted"/>
<reference evidence="2" key="1">
    <citation type="journal article" date="2014" name="Front. Microbiol.">
        <title>High frequency of phylogenetically diverse reductive dehalogenase-homologous genes in deep subseafloor sedimentary metagenomes.</title>
        <authorList>
            <person name="Kawai M."/>
            <person name="Futagami T."/>
            <person name="Toyoda A."/>
            <person name="Takaki Y."/>
            <person name="Nishi S."/>
            <person name="Hori S."/>
            <person name="Arai W."/>
            <person name="Tsubouchi T."/>
            <person name="Morono Y."/>
            <person name="Uchiyama I."/>
            <person name="Ito T."/>
            <person name="Fujiyama A."/>
            <person name="Inagaki F."/>
            <person name="Takami H."/>
        </authorList>
    </citation>
    <scope>NUCLEOTIDE SEQUENCE</scope>
    <source>
        <strain evidence="2">Expedition CK06-06</strain>
    </source>
</reference>
<dbReference type="EMBL" id="BART01029342">
    <property type="protein sequence ID" value="GAH00082.1"/>
    <property type="molecule type" value="Genomic_DNA"/>
</dbReference>